<protein>
    <submittedName>
        <fullName evidence="2">HNH endonuclease family protein</fullName>
    </submittedName>
</protein>
<dbReference type="Pfam" id="PF07510">
    <property type="entry name" value="GmrSD_C"/>
    <property type="match status" value="1"/>
</dbReference>
<reference evidence="2 3" key="1">
    <citation type="submission" date="2023-07" db="EMBL/GenBank/DDBJ databases">
        <title>Description of novel actinomycetes strains, isolated from tidal flat sediment.</title>
        <authorList>
            <person name="Lu C."/>
        </authorList>
    </citation>
    <scope>NUCLEOTIDE SEQUENCE [LARGE SCALE GENOMIC DNA]</scope>
    <source>
        <strain evidence="2 3">SYSU T00b441</strain>
    </source>
</reference>
<gene>
    <name evidence="2" type="ORF">Q6348_02500</name>
</gene>
<dbReference type="EMBL" id="JAUQYP010000001">
    <property type="protein sequence ID" value="MDO8106063.1"/>
    <property type="molecule type" value="Genomic_DNA"/>
</dbReference>
<keyword evidence="2" id="KW-0378">Hydrolase</keyword>
<accession>A0ABT9DA54</accession>
<feature type="domain" description="GmrSD restriction endonucleases C-terminal" evidence="1">
    <location>
        <begin position="97"/>
        <end position="209"/>
    </location>
</feature>
<keyword evidence="3" id="KW-1185">Reference proteome</keyword>
<dbReference type="PANTHER" id="PTHR24094:SF15">
    <property type="entry name" value="AMP-DEPENDENT SYNTHETASE_LIGASE DOMAIN-CONTAINING PROTEIN-RELATED"/>
    <property type="match status" value="1"/>
</dbReference>
<dbReference type="InterPro" id="IPR011089">
    <property type="entry name" value="GmrSD_C"/>
</dbReference>
<proteinExistence type="predicted"/>
<name>A0ABT9DA54_9CELL</name>
<dbReference type="PANTHER" id="PTHR24094">
    <property type="entry name" value="SECRETED PROTEIN"/>
    <property type="match status" value="1"/>
</dbReference>
<organism evidence="2 3">
    <name type="scientific">Actinotalea lenta</name>
    <dbReference type="NCBI Taxonomy" id="3064654"/>
    <lineage>
        <taxon>Bacteria</taxon>
        <taxon>Bacillati</taxon>
        <taxon>Actinomycetota</taxon>
        <taxon>Actinomycetes</taxon>
        <taxon>Micrococcales</taxon>
        <taxon>Cellulomonadaceae</taxon>
        <taxon>Actinotalea</taxon>
    </lineage>
</organism>
<dbReference type="Proteomes" id="UP001232536">
    <property type="component" value="Unassembled WGS sequence"/>
</dbReference>
<evidence type="ECO:0000313" key="2">
    <source>
        <dbReference type="EMBL" id="MDO8106063.1"/>
    </source>
</evidence>
<sequence length="223" mass="24347">MRHGRLRRWAPVLVLLVVAAVAWWASMPDPGPPVVVPAVDVATARDRLAELPVHEALPSTGYRREEFGNGWAERDGCSTREQVLARDLTGLARAGCRVLTGTLEDPYGGSRIAFTSDRPSQVQIDHVVALADAWRTGAQDWSPAERTAFANDLVNLLAVAGDLNQDKGASDASAWLPPARSLRCPYVIRQIAVKARWGLWVTPAERAALDRELGRCRTVVVDP</sequence>
<keyword evidence="2" id="KW-0540">Nuclease</keyword>
<dbReference type="RefSeq" id="WP_304599756.1">
    <property type="nucleotide sequence ID" value="NZ_JAUQYP010000001.1"/>
</dbReference>
<dbReference type="GO" id="GO:0004519">
    <property type="term" value="F:endonuclease activity"/>
    <property type="evidence" value="ECO:0007669"/>
    <property type="project" value="UniProtKB-KW"/>
</dbReference>
<comment type="caution">
    <text evidence="2">The sequence shown here is derived from an EMBL/GenBank/DDBJ whole genome shotgun (WGS) entry which is preliminary data.</text>
</comment>
<keyword evidence="2" id="KW-0255">Endonuclease</keyword>
<evidence type="ECO:0000313" key="3">
    <source>
        <dbReference type="Proteomes" id="UP001232536"/>
    </source>
</evidence>
<evidence type="ECO:0000259" key="1">
    <source>
        <dbReference type="Pfam" id="PF07510"/>
    </source>
</evidence>